<dbReference type="RefSeq" id="WP_255796953.1">
    <property type="nucleotide sequence ID" value="NZ_CP104263.1"/>
</dbReference>
<reference evidence="9 10" key="1">
    <citation type="submission" date="2022-07" db="EMBL/GenBank/DDBJ databases">
        <title>Novel species in genus Arthrobacter.</title>
        <authorList>
            <person name="Liu Y."/>
        </authorList>
    </citation>
    <scope>NUCLEOTIDE SEQUENCE [LARGE SCALE GENOMIC DNA]</scope>
    <source>
        <strain evidence="10">zg-Y859</strain>
    </source>
</reference>
<feature type="transmembrane region" description="Helical" evidence="8">
    <location>
        <begin position="212"/>
        <end position="228"/>
    </location>
</feature>
<organism evidence="9 10">
    <name type="scientific">Arthrobacter jinronghuae</name>
    <dbReference type="NCBI Taxonomy" id="2964609"/>
    <lineage>
        <taxon>Bacteria</taxon>
        <taxon>Bacillati</taxon>
        <taxon>Actinomycetota</taxon>
        <taxon>Actinomycetes</taxon>
        <taxon>Micrococcales</taxon>
        <taxon>Micrococcaceae</taxon>
        <taxon>Arthrobacter</taxon>
    </lineage>
</organism>
<feature type="transmembrane region" description="Helical" evidence="8">
    <location>
        <begin position="298"/>
        <end position="314"/>
    </location>
</feature>
<feature type="transmembrane region" description="Helical" evidence="8">
    <location>
        <begin position="153"/>
        <end position="171"/>
    </location>
</feature>
<proteinExistence type="inferred from homology"/>
<dbReference type="Pfam" id="PF09594">
    <property type="entry name" value="GT87"/>
    <property type="match status" value="1"/>
</dbReference>
<feature type="transmembrane region" description="Helical" evidence="8">
    <location>
        <begin position="129"/>
        <end position="146"/>
    </location>
</feature>
<evidence type="ECO:0000256" key="1">
    <source>
        <dbReference type="ARBA" id="ARBA00004651"/>
    </source>
</evidence>
<feature type="transmembrane region" description="Helical" evidence="8">
    <location>
        <begin position="320"/>
        <end position="337"/>
    </location>
</feature>
<evidence type="ECO:0000256" key="2">
    <source>
        <dbReference type="ARBA" id="ARBA00022475"/>
    </source>
</evidence>
<evidence type="ECO:0000256" key="4">
    <source>
        <dbReference type="ARBA" id="ARBA00022692"/>
    </source>
</evidence>
<sequence length="429" mass="47055">MGQIHRSAFVRTVATLGALALAGLLVWTAFDLSPRHGLDFSVYLSGGQSVIDAAGELYTKAVQYDADSSLLFTYPPFAALVFAVLAPFGQSVGLNIFTGISIAIAAATAVWAVRYVFRREGAMDVLRHPWLRPLAIAGTGLIVLLGPWRETQAFGQINILLFGLIMADFVIKKEGWPTGLLTGVAAGLKLTPLVFGLYFLARGDWRGLRNMAYGFLSTFALGFLILPRESRTYWLDLLPDTSRIGGAGYVDNLSIKGAILHFGGPDFPVDLPWLLLSLLAVAATAVVIRLAGNRGETFTALAATALLMLLISPVSWSHHWVWVALFIPVLARNLMDLEPQRRKLRITGFLLLASSLVIFIYSPKTIGELFNAPNLDSQLPEPWLMASSAGVFWGIGLLAWWSVNYWGSRPRHWWRNNPPGLQRATEPQP</sequence>
<feature type="transmembrane region" description="Helical" evidence="8">
    <location>
        <begin position="271"/>
        <end position="291"/>
    </location>
</feature>
<keyword evidence="10" id="KW-1185">Reference proteome</keyword>
<name>A0ABT1NNA4_9MICC</name>
<feature type="transmembrane region" description="Helical" evidence="8">
    <location>
        <begin position="344"/>
        <end position="363"/>
    </location>
</feature>
<evidence type="ECO:0000256" key="6">
    <source>
        <dbReference type="ARBA" id="ARBA00023136"/>
    </source>
</evidence>
<comment type="similarity">
    <text evidence="7">Belongs to the glycosyltransferase 87 family.</text>
</comment>
<keyword evidence="3" id="KW-0808">Transferase</keyword>
<evidence type="ECO:0000256" key="5">
    <source>
        <dbReference type="ARBA" id="ARBA00022989"/>
    </source>
</evidence>
<keyword evidence="5 8" id="KW-1133">Transmembrane helix</keyword>
<feature type="transmembrane region" description="Helical" evidence="8">
    <location>
        <begin position="177"/>
        <end position="200"/>
    </location>
</feature>
<feature type="transmembrane region" description="Helical" evidence="8">
    <location>
        <begin position="96"/>
        <end position="117"/>
    </location>
</feature>
<comment type="caution">
    <text evidence="9">The sequence shown here is derived from an EMBL/GenBank/DDBJ whole genome shotgun (WGS) entry which is preliminary data.</text>
</comment>
<evidence type="ECO:0000256" key="7">
    <source>
        <dbReference type="ARBA" id="ARBA00024033"/>
    </source>
</evidence>
<evidence type="ECO:0000313" key="10">
    <source>
        <dbReference type="Proteomes" id="UP001206924"/>
    </source>
</evidence>
<dbReference type="EMBL" id="JANFLP010000005">
    <property type="protein sequence ID" value="MCQ1949204.1"/>
    <property type="molecule type" value="Genomic_DNA"/>
</dbReference>
<dbReference type="Proteomes" id="UP001206924">
    <property type="component" value="Unassembled WGS sequence"/>
</dbReference>
<feature type="transmembrane region" description="Helical" evidence="8">
    <location>
        <begin position="383"/>
        <end position="403"/>
    </location>
</feature>
<keyword evidence="6 8" id="KW-0472">Membrane</keyword>
<evidence type="ECO:0000313" key="9">
    <source>
        <dbReference type="EMBL" id="MCQ1949204.1"/>
    </source>
</evidence>
<feature type="transmembrane region" description="Helical" evidence="8">
    <location>
        <begin position="12"/>
        <end position="30"/>
    </location>
</feature>
<accession>A0ABT1NNA4</accession>
<keyword evidence="2" id="KW-1003">Cell membrane</keyword>
<evidence type="ECO:0000256" key="8">
    <source>
        <dbReference type="SAM" id="Phobius"/>
    </source>
</evidence>
<gene>
    <name evidence="9" type="ORF">NNX28_04575</name>
</gene>
<comment type="subcellular location">
    <subcellularLocation>
        <location evidence="1">Cell membrane</location>
        <topology evidence="1">Multi-pass membrane protein</topology>
    </subcellularLocation>
</comment>
<protein>
    <submittedName>
        <fullName evidence="9">Glycosyltransferase 87 family protein</fullName>
    </submittedName>
</protein>
<evidence type="ECO:0000256" key="3">
    <source>
        <dbReference type="ARBA" id="ARBA00022679"/>
    </source>
</evidence>
<keyword evidence="4 8" id="KW-0812">Transmembrane</keyword>
<dbReference type="InterPro" id="IPR018584">
    <property type="entry name" value="GT87"/>
</dbReference>
<feature type="transmembrane region" description="Helical" evidence="8">
    <location>
        <begin position="71"/>
        <end position="89"/>
    </location>
</feature>